<dbReference type="Gene3D" id="1.10.10.10">
    <property type="entry name" value="Winged helix-like DNA-binding domain superfamily/Winged helix DNA-binding domain"/>
    <property type="match status" value="1"/>
</dbReference>
<dbReference type="Pfam" id="PF08281">
    <property type="entry name" value="Sigma70_r4_2"/>
    <property type="match status" value="1"/>
</dbReference>
<dbReference type="PANTHER" id="PTHR43133:SF64">
    <property type="entry name" value="ECF SIGMA FACTOR"/>
    <property type="match status" value="1"/>
</dbReference>
<protein>
    <submittedName>
        <fullName evidence="7">RNA polymerase sigma factor</fullName>
    </submittedName>
</protein>
<evidence type="ECO:0000313" key="7">
    <source>
        <dbReference type="EMBL" id="BDX05678.1"/>
    </source>
</evidence>
<organism evidence="7 8">
    <name type="scientific">Planctobacterium marinum</name>
    <dbReference type="NCBI Taxonomy" id="1631968"/>
    <lineage>
        <taxon>Bacteria</taxon>
        <taxon>Pseudomonadati</taxon>
        <taxon>Pseudomonadota</taxon>
        <taxon>Gammaproteobacteria</taxon>
        <taxon>Alteromonadales</taxon>
        <taxon>Alteromonadaceae</taxon>
        <taxon>Planctobacterium</taxon>
    </lineage>
</organism>
<dbReference type="InterPro" id="IPR013325">
    <property type="entry name" value="RNA_pol_sigma_r2"/>
</dbReference>
<dbReference type="CDD" id="cd06171">
    <property type="entry name" value="Sigma70_r4"/>
    <property type="match status" value="1"/>
</dbReference>
<dbReference type="InterPro" id="IPR014284">
    <property type="entry name" value="RNA_pol_sigma-70_dom"/>
</dbReference>
<evidence type="ECO:0000313" key="8">
    <source>
        <dbReference type="Proteomes" id="UP001333710"/>
    </source>
</evidence>
<dbReference type="InterPro" id="IPR039425">
    <property type="entry name" value="RNA_pol_sigma-70-like"/>
</dbReference>
<dbReference type="AlphaFoldDB" id="A0AA48HEV8"/>
<evidence type="ECO:0000256" key="1">
    <source>
        <dbReference type="ARBA" id="ARBA00010641"/>
    </source>
</evidence>
<evidence type="ECO:0000259" key="5">
    <source>
        <dbReference type="Pfam" id="PF04542"/>
    </source>
</evidence>
<dbReference type="KEGG" id="pmaw:MACH26_11990"/>
<dbReference type="RefSeq" id="WP_338291666.1">
    <property type="nucleotide sequence ID" value="NZ_AP027272.1"/>
</dbReference>
<dbReference type="EMBL" id="AP027272">
    <property type="protein sequence ID" value="BDX05678.1"/>
    <property type="molecule type" value="Genomic_DNA"/>
</dbReference>
<dbReference type="Pfam" id="PF04542">
    <property type="entry name" value="Sigma70_r2"/>
    <property type="match status" value="1"/>
</dbReference>
<evidence type="ECO:0000256" key="3">
    <source>
        <dbReference type="ARBA" id="ARBA00023082"/>
    </source>
</evidence>
<dbReference type="InterPro" id="IPR007627">
    <property type="entry name" value="RNA_pol_sigma70_r2"/>
</dbReference>
<keyword evidence="3" id="KW-0731">Sigma factor</keyword>
<feature type="domain" description="RNA polymerase sigma-70 region 2" evidence="5">
    <location>
        <begin position="35"/>
        <end position="94"/>
    </location>
</feature>
<dbReference type="InterPro" id="IPR036388">
    <property type="entry name" value="WH-like_DNA-bd_sf"/>
</dbReference>
<comment type="similarity">
    <text evidence="1">Belongs to the sigma-70 factor family. ECF subfamily.</text>
</comment>
<keyword evidence="2" id="KW-0805">Transcription regulation</keyword>
<dbReference type="GO" id="GO:0006352">
    <property type="term" value="P:DNA-templated transcription initiation"/>
    <property type="evidence" value="ECO:0007669"/>
    <property type="project" value="InterPro"/>
</dbReference>
<dbReference type="NCBIfam" id="NF006550">
    <property type="entry name" value="PRK09047.1"/>
    <property type="match status" value="1"/>
</dbReference>
<proteinExistence type="inferred from homology"/>
<evidence type="ECO:0000259" key="6">
    <source>
        <dbReference type="Pfam" id="PF08281"/>
    </source>
</evidence>
<reference evidence="7" key="1">
    <citation type="submission" date="2023-01" db="EMBL/GenBank/DDBJ databases">
        <title>Complete genome sequence of Planctobacterium marinum strain Dej080120_11.</title>
        <authorList>
            <person name="Ueki S."/>
            <person name="Maruyama F."/>
        </authorList>
    </citation>
    <scope>NUCLEOTIDE SEQUENCE</scope>
    <source>
        <strain evidence="7">Dej080120_11</strain>
    </source>
</reference>
<name>A0AA48HEV8_9ALTE</name>
<feature type="domain" description="RNA polymerase sigma factor 70 region 4 type 2" evidence="6">
    <location>
        <begin position="137"/>
        <end position="189"/>
    </location>
</feature>
<dbReference type="SUPFAM" id="SSF88659">
    <property type="entry name" value="Sigma3 and sigma4 domains of RNA polymerase sigma factors"/>
    <property type="match status" value="1"/>
</dbReference>
<dbReference type="GO" id="GO:0003677">
    <property type="term" value="F:DNA binding"/>
    <property type="evidence" value="ECO:0007669"/>
    <property type="project" value="InterPro"/>
</dbReference>
<keyword evidence="4" id="KW-0804">Transcription</keyword>
<dbReference type="InterPro" id="IPR013324">
    <property type="entry name" value="RNA_pol_sigma_r3/r4-like"/>
</dbReference>
<dbReference type="GO" id="GO:0016987">
    <property type="term" value="F:sigma factor activity"/>
    <property type="evidence" value="ECO:0007669"/>
    <property type="project" value="UniProtKB-KW"/>
</dbReference>
<evidence type="ECO:0000256" key="2">
    <source>
        <dbReference type="ARBA" id="ARBA00023015"/>
    </source>
</evidence>
<dbReference type="PANTHER" id="PTHR43133">
    <property type="entry name" value="RNA POLYMERASE ECF-TYPE SIGMA FACTO"/>
    <property type="match status" value="1"/>
</dbReference>
<accession>A0AA48HEV8</accession>
<dbReference type="InterPro" id="IPR013249">
    <property type="entry name" value="RNA_pol_sigma70_r4_t2"/>
</dbReference>
<gene>
    <name evidence="7" type="primary">rpoE_1</name>
    <name evidence="7" type="ORF">MACH26_11990</name>
</gene>
<dbReference type="NCBIfam" id="TIGR02937">
    <property type="entry name" value="sigma70-ECF"/>
    <property type="match status" value="1"/>
</dbReference>
<dbReference type="SUPFAM" id="SSF88946">
    <property type="entry name" value="Sigma2 domain of RNA polymerase sigma factors"/>
    <property type="match status" value="1"/>
</dbReference>
<dbReference type="Proteomes" id="UP001333710">
    <property type="component" value="Chromosome"/>
</dbReference>
<dbReference type="Gene3D" id="1.10.1740.10">
    <property type="match status" value="1"/>
</dbReference>
<keyword evidence="8" id="KW-1185">Reference proteome</keyword>
<sequence>MNQSQSPATSILDERQPNELTEFTSLDVFLAHIEKKAYRMALLAVGQHADAIDILQDAMMKLVSNYAERPGNEWKPLFYRILNNRIMDWHRQQKVRNMLFFWRAKQDEDDELPLCEQVPDEKTEEPCKALNRVLQQQDMMQVLEALPVKQQQCFLLRSWEGLSVAETADIMGCSQGSVKTHFYRAVQKLKAVLEEQHDVTI</sequence>
<evidence type="ECO:0000256" key="4">
    <source>
        <dbReference type="ARBA" id="ARBA00023163"/>
    </source>
</evidence>